<accession>A0A0D2CWF3</accession>
<dbReference type="OrthoDB" id="4161467at2759"/>
<evidence type="ECO:0000256" key="1">
    <source>
        <dbReference type="SAM" id="MobiDB-lite"/>
    </source>
</evidence>
<name>A0A0D2CWF3_9EURO</name>
<dbReference type="EMBL" id="KN847040">
    <property type="protein sequence ID" value="KIW34215.1"/>
    <property type="molecule type" value="Genomic_DNA"/>
</dbReference>
<proteinExistence type="predicted"/>
<sequence length="688" mass="77924">MTQPVRPGARYENVDTGLASVVTIPSASTAPTRQELLEMDERMYQTMEKDLEEKTMEVYNKIPSKDTKEETGSVPSGKECDILTRLRSQTIQHKQPLPQKGPQRHEHNEEVEHKTQRVSGQASLSLSVNSSGRSYREALSFQTQNPGEPEMPSIACGRASGQKIIGPEPGTSYRHPSKLHYTAIHMFEAWREKGLGMGPCTKCRNKGHNVAECGLGEWRDLPDNPAIENRYYEPYSQYLRPWPPGANKVPFPICFYEPTYSKGSTDWPDLPPAYSKTGIHAGLVEADKGIHYSLKLLLSKHNKGPKPNYDPAYHRPYMWSPNPGDFPGEKRRRPKVEARINPKDAEKTGRPPPVSSGDEFKPLSPKTVDDGFRGVDHHPHIPNSGYDAKPQPPTHEQPPTKSIAQPTKDAFGCERSVGELQDPKLPVLVVNGERVDVSTLDCTKITAEERKHPGLRPKYLEEAQAHISKCIEFHNINMSDWKKASRYTQWFLEEWLNVERDIQFVLRQTNRSDMLEGRLSKFESDTRFKLQCEVLNDLGGSLLRRTKSHAQALEKQFESLKGSSLTGQEFPRLEKDLTLLWKDFNRGITTDLDTAFSGPGQMVVRACESHKAWLDEDDFNSTFRKATGGLLPQRSSEESILPLWLWPAAFQKAWIHGFRMGVPDVRLEQVFVTSKHPNKKRKQGEMSG</sequence>
<dbReference type="Proteomes" id="UP000054466">
    <property type="component" value="Unassembled WGS sequence"/>
</dbReference>
<feature type="region of interest" description="Disordered" evidence="1">
    <location>
        <begin position="58"/>
        <end position="123"/>
    </location>
</feature>
<dbReference type="VEuPathDB" id="FungiDB:PV07_01007"/>
<organism evidence="2 3">
    <name type="scientific">Cladophialophora immunda</name>
    <dbReference type="NCBI Taxonomy" id="569365"/>
    <lineage>
        <taxon>Eukaryota</taxon>
        <taxon>Fungi</taxon>
        <taxon>Dikarya</taxon>
        <taxon>Ascomycota</taxon>
        <taxon>Pezizomycotina</taxon>
        <taxon>Eurotiomycetes</taxon>
        <taxon>Chaetothyriomycetidae</taxon>
        <taxon>Chaetothyriales</taxon>
        <taxon>Herpotrichiellaceae</taxon>
        <taxon>Cladophialophora</taxon>
    </lineage>
</organism>
<reference evidence="2 3" key="1">
    <citation type="submission" date="2015-01" db="EMBL/GenBank/DDBJ databases">
        <title>The Genome Sequence of Cladophialophora immunda CBS83496.</title>
        <authorList>
            <consortium name="The Broad Institute Genomics Platform"/>
            <person name="Cuomo C."/>
            <person name="de Hoog S."/>
            <person name="Gorbushina A."/>
            <person name="Stielow B."/>
            <person name="Teixiera M."/>
            <person name="Abouelleil A."/>
            <person name="Chapman S.B."/>
            <person name="Priest M."/>
            <person name="Young S.K."/>
            <person name="Wortman J."/>
            <person name="Nusbaum C."/>
            <person name="Birren B."/>
        </authorList>
    </citation>
    <scope>NUCLEOTIDE SEQUENCE [LARGE SCALE GENOMIC DNA]</scope>
    <source>
        <strain evidence="2 3">CBS 83496</strain>
    </source>
</reference>
<evidence type="ECO:0000313" key="3">
    <source>
        <dbReference type="Proteomes" id="UP000054466"/>
    </source>
</evidence>
<protein>
    <submittedName>
        <fullName evidence="2">Uncharacterized protein</fullName>
    </submittedName>
</protein>
<keyword evidence="3" id="KW-1185">Reference proteome</keyword>
<feature type="compositionally biased region" description="Basic and acidic residues" evidence="1">
    <location>
        <begin position="335"/>
        <end position="349"/>
    </location>
</feature>
<dbReference type="HOGENOM" id="CLU_400073_0_0_1"/>
<dbReference type="RefSeq" id="XP_016254431.1">
    <property type="nucleotide sequence ID" value="XM_016387503.1"/>
</dbReference>
<feature type="region of interest" description="Disordered" evidence="1">
    <location>
        <begin position="320"/>
        <end position="405"/>
    </location>
</feature>
<dbReference type="AlphaFoldDB" id="A0A0D2CWF3"/>
<gene>
    <name evidence="2" type="ORF">PV07_01007</name>
</gene>
<dbReference type="GeneID" id="27340201"/>
<feature type="compositionally biased region" description="Basic and acidic residues" evidence="1">
    <location>
        <begin position="367"/>
        <end position="379"/>
    </location>
</feature>
<evidence type="ECO:0000313" key="2">
    <source>
        <dbReference type="EMBL" id="KIW34215.1"/>
    </source>
</evidence>
<feature type="compositionally biased region" description="Basic and acidic residues" evidence="1">
    <location>
        <begin position="103"/>
        <end position="115"/>
    </location>
</feature>